<evidence type="ECO:0000313" key="3">
    <source>
        <dbReference type="Proteomes" id="UP000003438"/>
    </source>
</evidence>
<dbReference type="Proteomes" id="UP000003438">
    <property type="component" value="Unassembled WGS sequence"/>
</dbReference>
<dbReference type="EMBL" id="ACBY02000043">
    <property type="protein sequence ID" value="EFB75050.1"/>
    <property type="molecule type" value="Genomic_DNA"/>
</dbReference>
<feature type="transmembrane region" description="Helical" evidence="1">
    <location>
        <begin position="21"/>
        <end position="38"/>
    </location>
</feature>
<comment type="caution">
    <text evidence="2">The sequence shown here is derived from an EMBL/GenBank/DDBJ whole genome shotgun (WGS) entry which is preliminary data.</text>
</comment>
<dbReference type="AlphaFoldDB" id="D1PQJ2"/>
<proteinExistence type="predicted"/>
<accession>D1PQJ2</accession>
<sequence>MSTPFFSFFDKFRGRFLVIRYSVLFGVLPSLLQFASYYNSIKAS</sequence>
<keyword evidence="1" id="KW-1133">Transmembrane helix</keyword>
<keyword evidence="3" id="KW-1185">Reference proteome</keyword>
<gene>
    <name evidence="2" type="ORF">SUBVAR_06661</name>
</gene>
<evidence type="ECO:0000313" key="2">
    <source>
        <dbReference type="EMBL" id="EFB75050.1"/>
    </source>
</evidence>
<keyword evidence="1" id="KW-0812">Transmembrane</keyword>
<reference evidence="2" key="1">
    <citation type="submission" date="2009-12" db="EMBL/GenBank/DDBJ databases">
        <authorList>
            <person name="Weinstock G."/>
            <person name="Sodergren E."/>
            <person name="Clifton S."/>
            <person name="Fulton L."/>
            <person name="Fulton B."/>
            <person name="Courtney L."/>
            <person name="Fronick C."/>
            <person name="Harrison M."/>
            <person name="Strong C."/>
            <person name="Farmer C."/>
            <person name="Delahaunty K."/>
            <person name="Markovic C."/>
            <person name="Hall O."/>
            <person name="Minx P."/>
            <person name="Tomlinson C."/>
            <person name="Mitreva M."/>
            <person name="Nelson J."/>
            <person name="Hou S."/>
            <person name="Wollam A."/>
            <person name="Pepin K.H."/>
            <person name="Johnson M."/>
            <person name="Bhonagiri V."/>
            <person name="Nash W.E."/>
            <person name="Warren W."/>
            <person name="Chinwalla A."/>
            <person name="Mardis E.R."/>
            <person name="Wilson R.K."/>
        </authorList>
    </citation>
    <scope>NUCLEOTIDE SEQUENCE [LARGE SCALE GENOMIC DNA]</scope>
    <source>
        <strain evidence="2">DSM 15176</strain>
    </source>
</reference>
<dbReference type="HOGENOM" id="CLU_3222917_0_0_9"/>
<keyword evidence="1" id="KW-0472">Membrane</keyword>
<name>D1PQJ2_9FIRM</name>
<protein>
    <submittedName>
        <fullName evidence="2">Uncharacterized protein</fullName>
    </submittedName>
</protein>
<organism evidence="2 3">
    <name type="scientific">Subdoligranulum variabile DSM 15176</name>
    <dbReference type="NCBI Taxonomy" id="411471"/>
    <lineage>
        <taxon>Bacteria</taxon>
        <taxon>Bacillati</taxon>
        <taxon>Bacillota</taxon>
        <taxon>Clostridia</taxon>
        <taxon>Eubacteriales</taxon>
        <taxon>Oscillospiraceae</taxon>
        <taxon>Subdoligranulum</taxon>
    </lineage>
</organism>
<evidence type="ECO:0000256" key="1">
    <source>
        <dbReference type="SAM" id="Phobius"/>
    </source>
</evidence>